<dbReference type="GO" id="GO:0008270">
    <property type="term" value="F:zinc ion binding"/>
    <property type="evidence" value="ECO:0007669"/>
    <property type="project" value="UniProtKB-KW"/>
</dbReference>
<sequence length="422" mass="46354">MDILEIIDDREQAVSENISKPFACPSEGCGKSFNRKSDLQRHHRIHTNERPYSCSWPDCGKSFIQRSALTVHIRTHTGEKPHHCEVIGCGKAFSDSSSLARHRRIHTGKRPYSCPCGKRKTTLTKHARNAHNPKEHSDPNAPEDESESDDEAVPSPKSTKPRAQWRRESKAATAKRNNTSLTTKMLQSFKHDPLTPISPHIMRPGELSRNSSMSGPVDSFTSSLSLADMPQPPTPQSPYYSEEGISPSMTPREDDYESAPAASSAPAPYESLRIVCTPQTPHQLLAAHHSLQGSPGSLSSCSTASTASSTSDYFYRATHSAGPYSHPSGLPLSPLGMPPYTQASIQSQATTAGQMMPPQQADIWYTSFNPYNPQQMMLAPPQQSQQPRIYYAGVPSSADINYIKSESEGQMMLPTPRSSFCG</sequence>
<evidence type="ECO:0000313" key="14">
    <source>
        <dbReference type="Proteomes" id="UP000267821"/>
    </source>
</evidence>
<keyword evidence="6" id="KW-0862">Zinc</keyword>
<feature type="compositionally biased region" description="Polar residues" evidence="11">
    <location>
        <begin position="208"/>
        <end position="225"/>
    </location>
</feature>
<dbReference type="Pfam" id="PF00096">
    <property type="entry name" value="zf-C2H2"/>
    <property type="match status" value="3"/>
</dbReference>
<evidence type="ECO:0000256" key="4">
    <source>
        <dbReference type="ARBA" id="ARBA00022737"/>
    </source>
</evidence>
<evidence type="ECO:0000256" key="10">
    <source>
        <dbReference type="PROSITE-ProRule" id="PRU00042"/>
    </source>
</evidence>
<keyword evidence="4" id="KW-0677">Repeat</keyword>
<dbReference type="Proteomes" id="UP000267821">
    <property type="component" value="Unassembled WGS sequence"/>
</dbReference>
<keyword evidence="5 10" id="KW-0863">Zinc-finger</keyword>
<keyword evidence="14" id="KW-1185">Reference proteome</keyword>
<feature type="domain" description="C2H2-type" evidence="12">
    <location>
        <begin position="52"/>
        <end position="81"/>
    </location>
</feature>
<evidence type="ECO:0000256" key="11">
    <source>
        <dbReference type="SAM" id="MobiDB-lite"/>
    </source>
</evidence>
<evidence type="ECO:0000259" key="12">
    <source>
        <dbReference type="PROSITE" id="PS50157"/>
    </source>
</evidence>
<evidence type="ECO:0000313" key="13">
    <source>
        <dbReference type="EMBL" id="RPB21571.1"/>
    </source>
</evidence>
<accession>A0A3N4LLM0</accession>
<feature type="domain" description="C2H2-type" evidence="12">
    <location>
        <begin position="22"/>
        <end position="51"/>
    </location>
</feature>
<dbReference type="OrthoDB" id="3437960at2759"/>
<evidence type="ECO:0000256" key="6">
    <source>
        <dbReference type="ARBA" id="ARBA00022833"/>
    </source>
</evidence>
<evidence type="ECO:0000256" key="5">
    <source>
        <dbReference type="ARBA" id="ARBA00022771"/>
    </source>
</evidence>
<dbReference type="SMART" id="SM00355">
    <property type="entry name" value="ZnF_C2H2"/>
    <property type="match status" value="3"/>
</dbReference>
<dbReference type="Gene3D" id="3.30.160.60">
    <property type="entry name" value="Classic Zinc Finger"/>
    <property type="match status" value="3"/>
</dbReference>
<evidence type="ECO:0000256" key="8">
    <source>
        <dbReference type="ARBA" id="ARBA00023163"/>
    </source>
</evidence>
<keyword evidence="9" id="KW-0539">Nucleus</keyword>
<dbReference type="InParanoid" id="A0A3N4LLM0"/>
<organism evidence="13 14">
    <name type="scientific">Terfezia boudieri ATCC MYA-4762</name>
    <dbReference type="NCBI Taxonomy" id="1051890"/>
    <lineage>
        <taxon>Eukaryota</taxon>
        <taxon>Fungi</taxon>
        <taxon>Dikarya</taxon>
        <taxon>Ascomycota</taxon>
        <taxon>Pezizomycotina</taxon>
        <taxon>Pezizomycetes</taxon>
        <taxon>Pezizales</taxon>
        <taxon>Pezizaceae</taxon>
        <taxon>Terfezia</taxon>
    </lineage>
</organism>
<dbReference type="FunFam" id="3.30.160.60:FF:002343">
    <property type="entry name" value="Zinc finger protein 33A"/>
    <property type="match status" value="1"/>
</dbReference>
<feature type="compositionally biased region" description="Acidic residues" evidence="11">
    <location>
        <begin position="141"/>
        <end position="152"/>
    </location>
</feature>
<evidence type="ECO:0000256" key="9">
    <source>
        <dbReference type="ARBA" id="ARBA00023242"/>
    </source>
</evidence>
<dbReference type="GO" id="GO:0005634">
    <property type="term" value="C:nucleus"/>
    <property type="evidence" value="ECO:0007669"/>
    <property type="project" value="UniProtKB-SubCell"/>
</dbReference>
<dbReference type="AlphaFoldDB" id="A0A3N4LLM0"/>
<protein>
    <recommendedName>
        <fullName evidence="12">C2H2-type domain-containing protein</fullName>
    </recommendedName>
</protein>
<keyword evidence="8" id="KW-0804">Transcription</keyword>
<name>A0A3N4LLM0_9PEZI</name>
<dbReference type="FunFam" id="3.30.160.60:FF:000072">
    <property type="entry name" value="zinc finger protein 143 isoform X1"/>
    <property type="match status" value="1"/>
</dbReference>
<dbReference type="PANTHER" id="PTHR23235">
    <property type="entry name" value="KRUEPPEL-LIKE TRANSCRIPTION FACTOR"/>
    <property type="match status" value="1"/>
</dbReference>
<dbReference type="PROSITE" id="PS50157">
    <property type="entry name" value="ZINC_FINGER_C2H2_2"/>
    <property type="match status" value="3"/>
</dbReference>
<dbReference type="EMBL" id="ML121558">
    <property type="protein sequence ID" value="RPB21571.1"/>
    <property type="molecule type" value="Genomic_DNA"/>
</dbReference>
<dbReference type="SUPFAM" id="SSF57667">
    <property type="entry name" value="beta-beta-alpha zinc fingers"/>
    <property type="match status" value="2"/>
</dbReference>
<keyword evidence="7" id="KW-0238">DNA-binding</keyword>
<comment type="subcellular location">
    <subcellularLocation>
        <location evidence="1">Nucleus</location>
    </subcellularLocation>
</comment>
<comment type="similarity">
    <text evidence="2">Belongs to the krueppel C2H2-type zinc-finger protein family.</text>
</comment>
<feature type="compositionally biased region" description="Polar residues" evidence="11">
    <location>
        <begin position="175"/>
        <end position="186"/>
    </location>
</feature>
<dbReference type="InterPro" id="IPR013087">
    <property type="entry name" value="Znf_C2H2_type"/>
</dbReference>
<dbReference type="GO" id="GO:0000981">
    <property type="term" value="F:DNA-binding transcription factor activity, RNA polymerase II-specific"/>
    <property type="evidence" value="ECO:0007669"/>
    <property type="project" value="TreeGrafter"/>
</dbReference>
<evidence type="ECO:0000256" key="1">
    <source>
        <dbReference type="ARBA" id="ARBA00004123"/>
    </source>
</evidence>
<keyword evidence="3" id="KW-0479">Metal-binding</keyword>
<dbReference type="STRING" id="1051890.A0A3N4LLM0"/>
<feature type="domain" description="C2H2-type" evidence="12">
    <location>
        <begin position="82"/>
        <end position="111"/>
    </location>
</feature>
<evidence type="ECO:0000256" key="3">
    <source>
        <dbReference type="ARBA" id="ARBA00022723"/>
    </source>
</evidence>
<proteinExistence type="inferred from homology"/>
<dbReference type="FunFam" id="3.30.160.60:FF:000188">
    <property type="entry name" value="Zinc finger protein 787"/>
    <property type="match status" value="1"/>
</dbReference>
<reference evidence="13 14" key="1">
    <citation type="journal article" date="2018" name="Nat. Ecol. Evol.">
        <title>Pezizomycetes genomes reveal the molecular basis of ectomycorrhizal truffle lifestyle.</title>
        <authorList>
            <person name="Murat C."/>
            <person name="Payen T."/>
            <person name="Noel B."/>
            <person name="Kuo A."/>
            <person name="Morin E."/>
            <person name="Chen J."/>
            <person name="Kohler A."/>
            <person name="Krizsan K."/>
            <person name="Balestrini R."/>
            <person name="Da Silva C."/>
            <person name="Montanini B."/>
            <person name="Hainaut M."/>
            <person name="Levati E."/>
            <person name="Barry K.W."/>
            <person name="Belfiori B."/>
            <person name="Cichocki N."/>
            <person name="Clum A."/>
            <person name="Dockter R.B."/>
            <person name="Fauchery L."/>
            <person name="Guy J."/>
            <person name="Iotti M."/>
            <person name="Le Tacon F."/>
            <person name="Lindquist E.A."/>
            <person name="Lipzen A."/>
            <person name="Malagnac F."/>
            <person name="Mello A."/>
            <person name="Molinier V."/>
            <person name="Miyauchi S."/>
            <person name="Poulain J."/>
            <person name="Riccioni C."/>
            <person name="Rubini A."/>
            <person name="Sitrit Y."/>
            <person name="Splivallo R."/>
            <person name="Traeger S."/>
            <person name="Wang M."/>
            <person name="Zifcakova L."/>
            <person name="Wipf D."/>
            <person name="Zambonelli A."/>
            <person name="Paolocci F."/>
            <person name="Nowrousian M."/>
            <person name="Ottonello S."/>
            <person name="Baldrian P."/>
            <person name="Spatafora J.W."/>
            <person name="Henrissat B."/>
            <person name="Nagy L.G."/>
            <person name="Aury J.M."/>
            <person name="Wincker P."/>
            <person name="Grigoriev I.V."/>
            <person name="Bonfante P."/>
            <person name="Martin F.M."/>
        </authorList>
    </citation>
    <scope>NUCLEOTIDE SEQUENCE [LARGE SCALE GENOMIC DNA]</scope>
    <source>
        <strain evidence="13 14">ATCC MYA-4762</strain>
    </source>
</reference>
<dbReference type="GO" id="GO:0000978">
    <property type="term" value="F:RNA polymerase II cis-regulatory region sequence-specific DNA binding"/>
    <property type="evidence" value="ECO:0007669"/>
    <property type="project" value="TreeGrafter"/>
</dbReference>
<dbReference type="PANTHER" id="PTHR23235:SF120">
    <property type="entry name" value="KRUPPEL-LIKE FACTOR 15"/>
    <property type="match status" value="1"/>
</dbReference>
<dbReference type="InterPro" id="IPR036236">
    <property type="entry name" value="Znf_C2H2_sf"/>
</dbReference>
<gene>
    <name evidence="13" type="ORF">L211DRAFT_421508</name>
</gene>
<feature type="region of interest" description="Disordered" evidence="11">
    <location>
        <begin position="124"/>
        <end position="264"/>
    </location>
</feature>
<dbReference type="PROSITE" id="PS00028">
    <property type="entry name" value="ZINC_FINGER_C2H2_1"/>
    <property type="match status" value="3"/>
</dbReference>
<evidence type="ECO:0000256" key="2">
    <source>
        <dbReference type="ARBA" id="ARBA00006991"/>
    </source>
</evidence>
<evidence type="ECO:0000256" key="7">
    <source>
        <dbReference type="ARBA" id="ARBA00023125"/>
    </source>
</evidence>